<proteinExistence type="predicted"/>
<evidence type="ECO:0000313" key="2">
    <source>
        <dbReference type="Proteomes" id="UP000305778"/>
    </source>
</evidence>
<keyword evidence="2" id="KW-1185">Reference proteome</keyword>
<protein>
    <recommendedName>
        <fullName evidence="3">Peptidase MA-like domain-containing protein</fullName>
    </recommendedName>
</protein>
<comment type="caution">
    <text evidence="1">The sequence shown here is derived from an EMBL/GenBank/DDBJ whole genome shotgun (WGS) entry which is preliminary data.</text>
</comment>
<dbReference type="EMBL" id="SUMC01000029">
    <property type="protein sequence ID" value="TKA08669.1"/>
    <property type="molecule type" value="Genomic_DNA"/>
</dbReference>
<evidence type="ECO:0008006" key="3">
    <source>
        <dbReference type="Google" id="ProtNLM"/>
    </source>
</evidence>
<name>A0A4V6WJ86_9ACTN</name>
<accession>A0A4V6WJ86</accession>
<organism evidence="1 2">
    <name type="scientific">Actinacidiphila oryziradicis</name>
    <dbReference type="NCBI Taxonomy" id="2571141"/>
    <lineage>
        <taxon>Bacteria</taxon>
        <taxon>Bacillati</taxon>
        <taxon>Actinomycetota</taxon>
        <taxon>Actinomycetes</taxon>
        <taxon>Kitasatosporales</taxon>
        <taxon>Streptomycetaceae</taxon>
        <taxon>Actinacidiphila</taxon>
    </lineage>
</organism>
<dbReference type="OrthoDB" id="5242307at2"/>
<reference evidence="1 2" key="1">
    <citation type="submission" date="2019-04" db="EMBL/GenBank/DDBJ databases">
        <title>Streptomyces oryziradicis sp. nov., a novel actinomycete isolated from rhizosphere soil of rice (Oryza sativa L.).</title>
        <authorList>
            <person name="Li C."/>
        </authorList>
    </citation>
    <scope>NUCLEOTIDE SEQUENCE [LARGE SCALE GENOMIC DNA]</scope>
    <source>
        <strain evidence="1 2">NEAU-C40</strain>
    </source>
</reference>
<dbReference type="AlphaFoldDB" id="A0A4V6WJ86"/>
<evidence type="ECO:0000313" key="1">
    <source>
        <dbReference type="EMBL" id="TKA08669.1"/>
    </source>
</evidence>
<dbReference type="Proteomes" id="UP000305778">
    <property type="component" value="Unassembled WGS sequence"/>
</dbReference>
<sequence length="370" mass="39512">MAACALLAAGCTPTPPRAPESVQHMLDRHAAAVLHHDEPAFLADVAPSLQPAQRQVFQNLAEVPLASWSYRLESSGSAARVQLRYRVKGYDADPVTTDLSLGLTRSGGRWRITSEQHTAAQLWDQGKVHVVRGTRSLVLGLGTPASLAAYAADADRAVAAVRRVWGDHWARRVVLEVPGTLDQMAALLNASSAAYRGIAAVTTAELGSPAVPADRVIVNPEAFGELSALGRQVVLTHETTHVATRAFTTSATPLWLSEGAADWTGYLGTGRTPHQVAPELARDVAAGKLPRNLPSNTDFGTTAAGLAQAYEGGWLACRLIADQWGSAKLTALYRGVNDRTTADAAMRRTLGVSLVEFTARWRAYVQKELA</sequence>
<gene>
    <name evidence="1" type="ORF">FCI23_27275</name>
</gene>